<dbReference type="EMBL" id="JAAIUW010000008">
    <property type="protein sequence ID" value="KAF7818869.1"/>
    <property type="molecule type" value="Genomic_DNA"/>
</dbReference>
<evidence type="ECO:0000313" key="9">
    <source>
        <dbReference type="EMBL" id="KAF7818869.1"/>
    </source>
</evidence>
<gene>
    <name evidence="9" type="ORF">G2W53_024324</name>
</gene>
<dbReference type="SMART" id="SM00737">
    <property type="entry name" value="ML"/>
    <property type="match status" value="1"/>
</dbReference>
<accession>A0A834WJ01</accession>
<evidence type="ECO:0000256" key="7">
    <source>
        <dbReference type="SAM" id="SignalP"/>
    </source>
</evidence>
<evidence type="ECO:0000256" key="3">
    <source>
        <dbReference type="ARBA" id="ARBA00011245"/>
    </source>
</evidence>
<dbReference type="FunFam" id="2.60.40.770:FF:000002">
    <property type="entry name" value="putative phosphatidylglycerol/phosphatidylinositol transfer protein DDB_G0282179"/>
    <property type="match status" value="1"/>
</dbReference>
<keyword evidence="5 7" id="KW-0732">Signal</keyword>
<dbReference type="PANTHER" id="PTHR11306">
    <property type="entry name" value="NIEMANN PICK TYPE C2 PROTEIN NPC2-RELATED"/>
    <property type="match status" value="1"/>
</dbReference>
<dbReference type="AlphaFoldDB" id="A0A834WJ01"/>
<dbReference type="InterPro" id="IPR003172">
    <property type="entry name" value="ML_dom"/>
</dbReference>
<comment type="subunit">
    <text evidence="3">Monomer.</text>
</comment>
<dbReference type="PANTHER" id="PTHR11306:SF0">
    <property type="entry name" value="PHOSPHATIDYLGLYCEROL_PHOSPHATIDYLINOSITOL TRANSFER PROTEIN"/>
    <property type="match status" value="1"/>
</dbReference>
<comment type="similarity">
    <text evidence="2">Belongs to the NPC2 family.</text>
</comment>
<reference evidence="9" key="1">
    <citation type="submission" date="2020-09" db="EMBL/GenBank/DDBJ databases">
        <title>Genome-Enabled Discovery of Anthraquinone Biosynthesis in Senna tora.</title>
        <authorList>
            <person name="Kang S.-H."/>
            <person name="Pandey R.P."/>
            <person name="Lee C.-M."/>
            <person name="Sim J.-S."/>
            <person name="Jeong J.-T."/>
            <person name="Choi B.-S."/>
            <person name="Jung M."/>
            <person name="Ginzburg D."/>
            <person name="Zhao K."/>
            <person name="Won S.Y."/>
            <person name="Oh T.-J."/>
            <person name="Yu Y."/>
            <person name="Kim N.-H."/>
            <person name="Lee O.R."/>
            <person name="Lee T.-H."/>
            <person name="Bashyal P."/>
            <person name="Kim T.-S."/>
            <person name="Lee W.-H."/>
            <person name="Kawkins C."/>
            <person name="Kim C.-K."/>
            <person name="Kim J.S."/>
            <person name="Ahn B.O."/>
            <person name="Rhee S.Y."/>
            <person name="Sohng J.K."/>
        </authorList>
    </citation>
    <scope>NUCLEOTIDE SEQUENCE</scope>
    <source>
        <tissue evidence="9">Leaf</tissue>
    </source>
</reference>
<evidence type="ECO:0000256" key="2">
    <source>
        <dbReference type="ARBA" id="ARBA00006370"/>
    </source>
</evidence>
<dbReference type="GO" id="GO:0032934">
    <property type="term" value="F:sterol binding"/>
    <property type="evidence" value="ECO:0007669"/>
    <property type="project" value="InterPro"/>
</dbReference>
<comment type="caution">
    <text evidence="9">The sequence shown here is derived from an EMBL/GenBank/DDBJ whole genome shotgun (WGS) entry which is preliminary data.</text>
</comment>
<sequence>METIHLNLIIPFSLMLCLFCLLVHATDVQYCDKKTDYDVKVRGIEISPNPIARGQPAKFSISATTGEAISGGKLVIEVSYFGWHIYSETRELCGETTCPVSVGDFVVAHTQVLPGFTPPGSYSLKMKMYDGNKNELTCITFGFSIGFISSVADM</sequence>
<evidence type="ECO:0000256" key="1">
    <source>
        <dbReference type="ARBA" id="ARBA00002053"/>
    </source>
</evidence>
<evidence type="ECO:0000259" key="8">
    <source>
        <dbReference type="SMART" id="SM00737"/>
    </source>
</evidence>
<dbReference type="InterPro" id="IPR033917">
    <property type="entry name" value="ML_PG-PI_TP"/>
</dbReference>
<dbReference type="Gene3D" id="2.60.40.770">
    <property type="match status" value="1"/>
</dbReference>
<dbReference type="CDD" id="cd00917">
    <property type="entry name" value="PG-PI_TP"/>
    <property type="match status" value="1"/>
</dbReference>
<evidence type="ECO:0000256" key="4">
    <source>
        <dbReference type="ARBA" id="ARBA00022448"/>
    </source>
</evidence>
<feature type="chain" id="PRO_5032846430" evidence="7">
    <location>
        <begin position="26"/>
        <end position="154"/>
    </location>
</feature>
<dbReference type="SUPFAM" id="SSF81296">
    <property type="entry name" value="E set domains"/>
    <property type="match status" value="1"/>
</dbReference>
<dbReference type="GO" id="GO:0032366">
    <property type="term" value="P:intracellular sterol transport"/>
    <property type="evidence" value="ECO:0007669"/>
    <property type="project" value="InterPro"/>
</dbReference>
<dbReference type="OrthoDB" id="6409159at2759"/>
<dbReference type="InterPro" id="IPR014756">
    <property type="entry name" value="Ig_E-set"/>
</dbReference>
<feature type="domain" description="MD-2-related lipid-recognition" evidence="8">
    <location>
        <begin position="28"/>
        <end position="143"/>
    </location>
</feature>
<dbReference type="Proteomes" id="UP000634136">
    <property type="component" value="Unassembled WGS sequence"/>
</dbReference>
<dbReference type="InterPro" id="IPR039670">
    <property type="entry name" value="NPC2-like"/>
</dbReference>
<keyword evidence="4" id="KW-0813">Transport</keyword>
<evidence type="ECO:0000313" key="10">
    <source>
        <dbReference type="Proteomes" id="UP000634136"/>
    </source>
</evidence>
<feature type="signal peptide" evidence="7">
    <location>
        <begin position="1"/>
        <end position="25"/>
    </location>
</feature>
<protein>
    <submittedName>
        <fullName evidence="9">Putative phosphatidylglycerol/phosphatidylinositol transfer protein</fullName>
    </submittedName>
</protein>
<dbReference type="Pfam" id="PF02221">
    <property type="entry name" value="E1_DerP2_DerF2"/>
    <property type="match status" value="1"/>
</dbReference>
<name>A0A834WJ01_9FABA</name>
<keyword evidence="6" id="KW-0445">Lipid transport</keyword>
<evidence type="ECO:0000256" key="6">
    <source>
        <dbReference type="ARBA" id="ARBA00023055"/>
    </source>
</evidence>
<proteinExistence type="inferred from homology"/>
<evidence type="ECO:0000256" key="5">
    <source>
        <dbReference type="ARBA" id="ARBA00022729"/>
    </source>
</evidence>
<comment type="function">
    <text evidence="1">Catalyzes the intermembrane transfer of phosphatidylglycerol and phosphatidylinositol.</text>
</comment>
<keyword evidence="10" id="KW-1185">Reference proteome</keyword>
<organism evidence="9 10">
    <name type="scientific">Senna tora</name>
    <dbReference type="NCBI Taxonomy" id="362788"/>
    <lineage>
        <taxon>Eukaryota</taxon>
        <taxon>Viridiplantae</taxon>
        <taxon>Streptophyta</taxon>
        <taxon>Embryophyta</taxon>
        <taxon>Tracheophyta</taxon>
        <taxon>Spermatophyta</taxon>
        <taxon>Magnoliopsida</taxon>
        <taxon>eudicotyledons</taxon>
        <taxon>Gunneridae</taxon>
        <taxon>Pentapetalae</taxon>
        <taxon>rosids</taxon>
        <taxon>fabids</taxon>
        <taxon>Fabales</taxon>
        <taxon>Fabaceae</taxon>
        <taxon>Caesalpinioideae</taxon>
        <taxon>Cassia clade</taxon>
        <taxon>Senna</taxon>
    </lineage>
</organism>